<name>A0A0G0F7Z7_9BACT</name>
<dbReference type="EMBL" id="LBSK01000045">
    <property type="protein sequence ID" value="KKQ15353.1"/>
    <property type="molecule type" value="Genomic_DNA"/>
</dbReference>
<gene>
    <name evidence="1" type="ORF">US29_C0045G0010</name>
</gene>
<dbReference type="Proteomes" id="UP000033886">
    <property type="component" value="Unassembled WGS sequence"/>
</dbReference>
<dbReference type="AlphaFoldDB" id="A0A0G0F7Z7"/>
<accession>A0A0G0F7Z7</accession>
<comment type="caution">
    <text evidence="1">The sequence shown here is derived from an EMBL/GenBank/DDBJ whole genome shotgun (WGS) entry which is preliminary data.</text>
</comment>
<sequence length="174" mass="20570">MSDKNQPIKPSVVIDIPPILEAFLRFATETPKDQTEIVVTRKTEFGKLINAFLSKSTKPPDHIPSENPVHILIPRTPHNWYSLETMYVYISREDQEQIIDRIEVFFNKWIDVFFQDGYAMNLCQLDIIESVLDILNQRMNTANFDQIKKRDYRKTKSEIRERSKRILRQRLSTA</sequence>
<protein>
    <submittedName>
        <fullName evidence="1">Uncharacterized protein</fullName>
    </submittedName>
</protein>
<proteinExistence type="predicted"/>
<organism evidence="1 2">
    <name type="scientific">candidate division WS6 bacterium GW2011_GWF1_36_8</name>
    <dbReference type="NCBI Taxonomy" id="1619098"/>
    <lineage>
        <taxon>Bacteria</taxon>
        <taxon>Candidatus Dojkabacteria</taxon>
    </lineage>
</organism>
<evidence type="ECO:0000313" key="1">
    <source>
        <dbReference type="EMBL" id="KKQ15353.1"/>
    </source>
</evidence>
<reference evidence="1 2" key="1">
    <citation type="journal article" date="2015" name="Nature">
        <title>rRNA introns, odd ribosomes, and small enigmatic genomes across a large radiation of phyla.</title>
        <authorList>
            <person name="Brown C.T."/>
            <person name="Hug L.A."/>
            <person name="Thomas B.C."/>
            <person name="Sharon I."/>
            <person name="Castelle C.J."/>
            <person name="Singh A."/>
            <person name="Wilkins M.J."/>
            <person name="Williams K.H."/>
            <person name="Banfield J.F."/>
        </authorList>
    </citation>
    <scope>NUCLEOTIDE SEQUENCE [LARGE SCALE GENOMIC DNA]</scope>
</reference>
<evidence type="ECO:0000313" key="2">
    <source>
        <dbReference type="Proteomes" id="UP000033886"/>
    </source>
</evidence>